<dbReference type="CDD" id="cd00371">
    <property type="entry name" value="HMA"/>
    <property type="match status" value="1"/>
</dbReference>
<protein>
    <recommendedName>
        <fullName evidence="2">HMA domain-containing protein</fullName>
    </recommendedName>
</protein>
<dbReference type="SUPFAM" id="SSF55008">
    <property type="entry name" value="HMA, heavy metal-associated domain"/>
    <property type="match status" value="1"/>
</dbReference>
<name>A0A0E0NL20_ORYRU</name>
<dbReference type="Proteomes" id="UP000008022">
    <property type="component" value="Unassembled WGS sequence"/>
</dbReference>
<feature type="domain" description="HMA" evidence="2">
    <location>
        <begin position="38"/>
        <end position="101"/>
    </location>
</feature>
<dbReference type="PANTHER" id="PTHR22814:SF145">
    <property type="entry name" value="COPPER ION BINDING PROTEIN"/>
    <property type="match status" value="1"/>
</dbReference>
<proteinExistence type="predicted"/>
<dbReference type="HOGENOM" id="CLU_100095_1_0_1"/>
<dbReference type="GO" id="GO:0046872">
    <property type="term" value="F:metal ion binding"/>
    <property type="evidence" value="ECO:0007669"/>
    <property type="project" value="UniProtKB-KW"/>
</dbReference>
<reference evidence="4" key="1">
    <citation type="submission" date="2013-06" db="EMBL/GenBank/DDBJ databases">
        <authorList>
            <person name="Zhao Q."/>
        </authorList>
    </citation>
    <scope>NUCLEOTIDE SEQUENCE</scope>
    <source>
        <strain evidence="4">cv. W1943</strain>
    </source>
</reference>
<dbReference type="eggNOG" id="KOG1603">
    <property type="taxonomic scope" value="Eukaryota"/>
</dbReference>
<dbReference type="PROSITE" id="PS50846">
    <property type="entry name" value="HMA_2"/>
    <property type="match status" value="1"/>
</dbReference>
<organism evidence="3 4">
    <name type="scientific">Oryza rufipogon</name>
    <name type="common">Brownbeard rice</name>
    <name type="synonym">Asian wild rice</name>
    <dbReference type="NCBI Taxonomy" id="4529"/>
    <lineage>
        <taxon>Eukaryota</taxon>
        <taxon>Viridiplantae</taxon>
        <taxon>Streptophyta</taxon>
        <taxon>Embryophyta</taxon>
        <taxon>Tracheophyta</taxon>
        <taxon>Spermatophyta</taxon>
        <taxon>Magnoliopsida</taxon>
        <taxon>Liliopsida</taxon>
        <taxon>Poales</taxon>
        <taxon>Poaceae</taxon>
        <taxon>BOP clade</taxon>
        <taxon>Oryzoideae</taxon>
        <taxon>Oryzeae</taxon>
        <taxon>Oryzinae</taxon>
        <taxon>Oryza</taxon>
    </lineage>
</organism>
<dbReference type="InterPro" id="IPR006121">
    <property type="entry name" value="HMA_dom"/>
</dbReference>
<dbReference type="EnsemblPlants" id="ORUFI02G34360.1">
    <property type="protein sequence ID" value="ORUFI02G34360.1"/>
    <property type="gene ID" value="ORUFI02G34360"/>
</dbReference>
<evidence type="ECO:0000256" key="1">
    <source>
        <dbReference type="ARBA" id="ARBA00022723"/>
    </source>
</evidence>
<evidence type="ECO:0000259" key="2">
    <source>
        <dbReference type="PROSITE" id="PS50846"/>
    </source>
</evidence>
<keyword evidence="1" id="KW-0479">Metal-binding</keyword>
<dbReference type="InterPro" id="IPR036163">
    <property type="entry name" value="HMA_dom_sf"/>
</dbReference>
<dbReference type="Gramene" id="ORUFI02G34360.1">
    <property type="protein sequence ID" value="ORUFI02G34360.1"/>
    <property type="gene ID" value="ORUFI02G34360"/>
</dbReference>
<dbReference type="AlphaFoldDB" id="A0A0E0NL20"/>
<keyword evidence="4" id="KW-1185">Reference proteome</keyword>
<sequence length="165" mass="18339">MGGSIKRLLSMLLSAVSGGQRDKGKRMQRRRRQQQQLQITVELRVRMDCERCERQVRRALAGMRGVQHVEVSRRQQKVTVTGSVDPHEVLRRVQSTGKKAELWPQYPTYGSAAAAAAAAMVHCGLGPPHDRWAPACHPRNMDAAMGAEHIANLFSDDNPNACSLM</sequence>
<dbReference type="OMA" id="NPAGYYH"/>
<dbReference type="Gene3D" id="3.30.70.100">
    <property type="match status" value="1"/>
</dbReference>
<dbReference type="Pfam" id="PF00403">
    <property type="entry name" value="HMA"/>
    <property type="match status" value="1"/>
</dbReference>
<evidence type="ECO:0000313" key="3">
    <source>
        <dbReference type="EnsemblPlants" id="ORUFI02G34360.1"/>
    </source>
</evidence>
<evidence type="ECO:0000313" key="4">
    <source>
        <dbReference type="Proteomes" id="UP000008022"/>
    </source>
</evidence>
<dbReference type="STRING" id="4529.A0A0E0NL20"/>
<dbReference type="PANTHER" id="PTHR22814">
    <property type="entry name" value="COPPER TRANSPORT PROTEIN ATOX1-RELATED"/>
    <property type="match status" value="1"/>
</dbReference>
<accession>A0A0E0NL20</accession>
<reference evidence="3" key="2">
    <citation type="submission" date="2015-06" db="UniProtKB">
        <authorList>
            <consortium name="EnsemblPlants"/>
        </authorList>
    </citation>
    <scope>IDENTIFICATION</scope>
</reference>